<sequence length="75" mass="8579">MKVYQYKSPTGLFLIKPQANGRWGLWFKDDLLGSYHSAMAAADDVYMQATGDYDWDSLDDVDIPTDISEWEVVAR</sequence>
<organism evidence="1 2">
    <name type="scientific">Desulfovibrio legallii</name>
    <dbReference type="NCBI Taxonomy" id="571438"/>
    <lineage>
        <taxon>Bacteria</taxon>
        <taxon>Pseudomonadati</taxon>
        <taxon>Thermodesulfobacteriota</taxon>
        <taxon>Desulfovibrionia</taxon>
        <taxon>Desulfovibrionales</taxon>
        <taxon>Desulfovibrionaceae</taxon>
        <taxon>Desulfovibrio</taxon>
    </lineage>
</organism>
<dbReference type="RefSeq" id="WP_130958171.1">
    <property type="nucleotide sequence ID" value="NZ_JBHSHA010000001.1"/>
</dbReference>
<protein>
    <submittedName>
        <fullName evidence="1">Uncharacterized protein</fullName>
    </submittedName>
</protein>
<dbReference type="Proteomes" id="UP000292919">
    <property type="component" value="Unassembled WGS sequence"/>
</dbReference>
<dbReference type="AlphaFoldDB" id="A0A6H3F706"/>
<accession>A0A6H3F706</accession>
<dbReference type="EMBL" id="SIXC01000012">
    <property type="protein sequence ID" value="TBH78861.1"/>
    <property type="molecule type" value="Genomic_DNA"/>
</dbReference>
<gene>
    <name evidence="1" type="ORF">EB812_09455</name>
</gene>
<evidence type="ECO:0000313" key="1">
    <source>
        <dbReference type="EMBL" id="TBH78861.1"/>
    </source>
</evidence>
<reference evidence="1 2" key="1">
    <citation type="submission" date="2018-12" db="EMBL/GenBank/DDBJ databases">
        <title>First genome draft of Desulfovibrio legallis sp. nov.</title>
        <authorList>
            <person name="Ben Dhia O."/>
            <person name="Najjari A."/>
            <person name="Ferjani R."/>
            <person name="Fhoula I."/>
            <person name="Fardeau M.-L."/>
            <person name="Boudabbous A."/>
            <person name="Ouzari H.I."/>
        </authorList>
    </citation>
    <scope>NUCLEOTIDE SEQUENCE [LARGE SCALE GENOMIC DNA]</scope>
    <source>
        <strain evidence="1 2">H1T</strain>
    </source>
</reference>
<name>A0A6H3F706_9BACT</name>
<proteinExistence type="predicted"/>
<keyword evidence="2" id="KW-1185">Reference proteome</keyword>
<comment type="caution">
    <text evidence="1">The sequence shown here is derived from an EMBL/GenBank/DDBJ whole genome shotgun (WGS) entry which is preliminary data.</text>
</comment>
<evidence type="ECO:0000313" key="2">
    <source>
        <dbReference type="Proteomes" id="UP000292919"/>
    </source>
</evidence>